<feature type="compositionally biased region" description="Low complexity" evidence="1">
    <location>
        <begin position="343"/>
        <end position="360"/>
    </location>
</feature>
<feature type="compositionally biased region" description="Basic and acidic residues" evidence="1">
    <location>
        <begin position="622"/>
        <end position="632"/>
    </location>
</feature>
<feature type="compositionally biased region" description="Pro residues" evidence="1">
    <location>
        <begin position="471"/>
        <end position="486"/>
    </location>
</feature>
<feature type="region of interest" description="Disordered" evidence="1">
    <location>
        <begin position="23"/>
        <end position="115"/>
    </location>
</feature>
<feature type="compositionally biased region" description="Acidic residues" evidence="1">
    <location>
        <begin position="80"/>
        <end position="93"/>
    </location>
</feature>
<evidence type="ECO:0000313" key="3">
    <source>
        <dbReference type="Proteomes" id="UP000815677"/>
    </source>
</evidence>
<feature type="region of interest" description="Disordered" evidence="1">
    <location>
        <begin position="709"/>
        <end position="801"/>
    </location>
</feature>
<evidence type="ECO:0000256" key="1">
    <source>
        <dbReference type="SAM" id="MobiDB-lite"/>
    </source>
</evidence>
<proteinExistence type="predicted"/>
<organism evidence="2 3">
    <name type="scientific">Mycena chlorophos</name>
    <name type="common">Agaric fungus</name>
    <name type="synonym">Agaricus chlorophos</name>
    <dbReference type="NCBI Taxonomy" id="658473"/>
    <lineage>
        <taxon>Eukaryota</taxon>
        <taxon>Fungi</taxon>
        <taxon>Dikarya</taxon>
        <taxon>Basidiomycota</taxon>
        <taxon>Agaricomycotina</taxon>
        <taxon>Agaricomycetes</taxon>
        <taxon>Agaricomycetidae</taxon>
        <taxon>Agaricales</taxon>
        <taxon>Marasmiineae</taxon>
        <taxon>Mycenaceae</taxon>
        <taxon>Mycena</taxon>
    </lineage>
</organism>
<accession>A0ABQ0LVI4</accession>
<feature type="region of interest" description="Disordered" evidence="1">
    <location>
        <begin position="532"/>
        <end position="697"/>
    </location>
</feature>
<feature type="region of interest" description="Disordered" evidence="1">
    <location>
        <begin position="377"/>
        <end position="399"/>
    </location>
</feature>
<dbReference type="Proteomes" id="UP000815677">
    <property type="component" value="Unassembled WGS sequence"/>
</dbReference>
<reference evidence="2" key="1">
    <citation type="submission" date="2014-09" db="EMBL/GenBank/DDBJ databases">
        <title>Genome sequence of the luminous mushroom Mycena chlorophos for searching fungal bioluminescence genes.</title>
        <authorList>
            <person name="Tanaka Y."/>
            <person name="Kasuga D."/>
            <person name="Oba Y."/>
            <person name="Hase S."/>
            <person name="Sato K."/>
            <person name="Oba Y."/>
            <person name="Sakakibara Y."/>
        </authorList>
    </citation>
    <scope>NUCLEOTIDE SEQUENCE</scope>
</reference>
<feature type="compositionally biased region" description="Pro residues" evidence="1">
    <location>
        <begin position="99"/>
        <end position="108"/>
    </location>
</feature>
<feature type="region of interest" description="Disordered" evidence="1">
    <location>
        <begin position="307"/>
        <end position="363"/>
    </location>
</feature>
<feature type="compositionally biased region" description="Basic and acidic residues" evidence="1">
    <location>
        <begin position="307"/>
        <end position="316"/>
    </location>
</feature>
<feature type="compositionally biased region" description="Low complexity" evidence="1">
    <location>
        <begin position="648"/>
        <end position="662"/>
    </location>
</feature>
<gene>
    <name evidence="2" type="ORF">MCHLO_11882</name>
</gene>
<feature type="compositionally biased region" description="Polar residues" evidence="1">
    <location>
        <begin position="843"/>
        <end position="862"/>
    </location>
</feature>
<feature type="region of interest" description="Disordered" evidence="1">
    <location>
        <begin position="137"/>
        <end position="159"/>
    </location>
</feature>
<feature type="compositionally biased region" description="Pro residues" evidence="1">
    <location>
        <begin position="775"/>
        <end position="788"/>
    </location>
</feature>
<feature type="compositionally biased region" description="Pro residues" evidence="1">
    <location>
        <begin position="827"/>
        <end position="841"/>
    </location>
</feature>
<protein>
    <submittedName>
        <fullName evidence="2">Uncharacterized protein</fullName>
    </submittedName>
</protein>
<feature type="compositionally biased region" description="Low complexity" evidence="1">
    <location>
        <begin position="728"/>
        <end position="753"/>
    </location>
</feature>
<dbReference type="EMBL" id="DF848888">
    <property type="protein sequence ID" value="GAT55079.1"/>
    <property type="molecule type" value="Genomic_DNA"/>
</dbReference>
<keyword evidence="3" id="KW-1185">Reference proteome</keyword>
<feature type="region of interest" description="Disordered" evidence="1">
    <location>
        <begin position="822"/>
        <end position="912"/>
    </location>
</feature>
<evidence type="ECO:0000313" key="2">
    <source>
        <dbReference type="EMBL" id="GAT55079.1"/>
    </source>
</evidence>
<name>A0ABQ0LVI4_MYCCL</name>
<feature type="compositionally biased region" description="Polar residues" evidence="1">
    <location>
        <begin position="894"/>
        <end position="905"/>
    </location>
</feature>
<feature type="region of interest" description="Disordered" evidence="1">
    <location>
        <begin position="471"/>
        <end position="509"/>
    </location>
</feature>
<sequence length="912" mass="95983">MDDDPWADPKNIWKSEDERDIISVPSWDNPAPAWGDNSLWSSPADKLPAWHSPYEDLDLGQRNAAVQDDIQDARVHDEQTDIESQPEPDDEPEPIAVISPPPISPPGSPDAFGTFETGLAELPTASVSWTANDSDLAWGGAWAPPEQAEHDSPHSPTLEQEAVDEWEAAKLQKAIQDQHVPPELLASILGQLAELYPPSQPTDLDPNDYRASRHKGLELPMNATQLRLLPADLTLPPVLPFPKSAVAKSTSDALRLSRNAPFIRSSPLGHYSATKGSTAWEASVKNRPEVAGEPDLLPAGWRIVESKPKEETAAQDKKKHGGLLSFFGRRAGTPPVVDAANQRSASPVSASSPRASLESSVKSPTASLKSLADLGAATPTVTSPAEPIGAPPKPVPLPQEAAVDVPAAPSAVSRFLGRFGRKADPTGPRRLSLSEGDFDFLADIDGNPPSTSGFAPLGDFSMSTALLDDPVPLPAKLAPPPPPPSNPVISMPPQGGRQPTFDGGSDDFADFSVLRSSKPLAPPIPKPLALPLGSRGFSASNPIPKPSMPAQGLRQSTFDSGLDDFADFGTPQPAAVPKPLARPMLAPPITNSLSAPTPVPQPTTTPTEASGIDFSAWNFEADEAKLARRDSEPIASFPRPRQPLKTGATASTRPSARRAPTAIMSSGPSKPPASIPKLDSAFSFLPPPPRANLSSTAAAPSKALLLDDGDDFVDFHTPKSNSKGLYETSFSSSTSSQHGLFASASPSANGGASVFDDFDDFIEASPQEPTTLRTPSPPRPPAKPPRTAPAPLTLSDPDDTPLALMQARTKSLSLVENAAASSGVRWPAPPSPLPEALPPPIGSSMQMQQAAFLSKSPPSASQKILPLFPPPQPPVRASSQPVQVLPPQPIAVGTNKSTGGLSAQDLSFFEGL</sequence>